<accession>A0A927GA81</accession>
<dbReference type="SUPFAM" id="SSF64438">
    <property type="entry name" value="CNF1/YfiH-like putative cysteine hydrolases"/>
    <property type="match status" value="1"/>
</dbReference>
<protein>
    <submittedName>
        <fullName evidence="12">Laccase domain-containing protein</fullName>
    </submittedName>
</protein>
<dbReference type="InterPro" id="IPR003730">
    <property type="entry name" value="Cu_polyphenol_OxRdtase"/>
</dbReference>
<dbReference type="PANTHER" id="PTHR30616">
    <property type="entry name" value="UNCHARACTERIZED PROTEIN YFIH"/>
    <property type="match status" value="1"/>
</dbReference>
<evidence type="ECO:0000256" key="7">
    <source>
        <dbReference type="ARBA" id="ARBA00022833"/>
    </source>
</evidence>
<keyword evidence="7" id="KW-0862">Zinc</keyword>
<gene>
    <name evidence="12" type="ORF">IF651_09010</name>
</gene>
<reference evidence="12" key="1">
    <citation type="journal article" date="2018" name="Curr. Microbiol.">
        <title>Cellulosimicrobium arenosum sp. nov., Isolated from Marine Sediment Sand.</title>
        <authorList>
            <person name="Oh M."/>
            <person name="Kim J.H."/>
            <person name="Yoon J.H."/>
            <person name="Schumann P."/>
            <person name="Kim W."/>
        </authorList>
    </citation>
    <scope>NUCLEOTIDE SEQUENCE</scope>
    <source>
        <strain evidence="12">KCTC 49039</strain>
    </source>
</reference>
<dbReference type="Proteomes" id="UP000610846">
    <property type="component" value="Unassembled WGS sequence"/>
</dbReference>
<evidence type="ECO:0000256" key="4">
    <source>
        <dbReference type="ARBA" id="ARBA00022679"/>
    </source>
</evidence>
<evidence type="ECO:0000256" key="10">
    <source>
        <dbReference type="ARBA" id="ARBA00048968"/>
    </source>
</evidence>
<evidence type="ECO:0000313" key="12">
    <source>
        <dbReference type="EMBL" id="MBD8079189.1"/>
    </source>
</evidence>
<dbReference type="PANTHER" id="PTHR30616:SF2">
    <property type="entry name" value="PURINE NUCLEOSIDE PHOSPHORYLASE LACC1"/>
    <property type="match status" value="1"/>
</dbReference>
<proteinExistence type="inferred from homology"/>
<keyword evidence="5" id="KW-0479">Metal-binding</keyword>
<dbReference type="Pfam" id="PF02578">
    <property type="entry name" value="Cu-oxidase_4"/>
    <property type="match status" value="1"/>
</dbReference>
<comment type="catalytic activity">
    <reaction evidence="11">
        <text>S-methyl-5'-thioadenosine + phosphate = 5-(methylsulfanyl)-alpha-D-ribose 1-phosphate + adenine</text>
        <dbReference type="Rhea" id="RHEA:11852"/>
        <dbReference type="ChEBI" id="CHEBI:16708"/>
        <dbReference type="ChEBI" id="CHEBI:17509"/>
        <dbReference type="ChEBI" id="CHEBI:43474"/>
        <dbReference type="ChEBI" id="CHEBI:58533"/>
        <dbReference type="EC" id="2.4.2.28"/>
    </reaction>
    <physiologicalReaction direction="left-to-right" evidence="11">
        <dbReference type="Rhea" id="RHEA:11853"/>
    </physiologicalReaction>
</comment>
<evidence type="ECO:0000256" key="9">
    <source>
        <dbReference type="ARBA" id="ARBA00047989"/>
    </source>
</evidence>
<dbReference type="EMBL" id="JACYHB010000006">
    <property type="protein sequence ID" value="MBD8079189.1"/>
    <property type="molecule type" value="Genomic_DNA"/>
</dbReference>
<comment type="catalytic activity">
    <reaction evidence="1">
        <text>inosine + phosphate = alpha-D-ribose 1-phosphate + hypoxanthine</text>
        <dbReference type="Rhea" id="RHEA:27646"/>
        <dbReference type="ChEBI" id="CHEBI:17368"/>
        <dbReference type="ChEBI" id="CHEBI:17596"/>
        <dbReference type="ChEBI" id="CHEBI:43474"/>
        <dbReference type="ChEBI" id="CHEBI:57720"/>
        <dbReference type="EC" id="2.4.2.1"/>
    </reaction>
    <physiologicalReaction direction="left-to-right" evidence="1">
        <dbReference type="Rhea" id="RHEA:27647"/>
    </physiologicalReaction>
</comment>
<evidence type="ECO:0000256" key="5">
    <source>
        <dbReference type="ARBA" id="ARBA00022723"/>
    </source>
</evidence>
<evidence type="ECO:0000256" key="3">
    <source>
        <dbReference type="ARBA" id="ARBA00007353"/>
    </source>
</evidence>
<comment type="catalytic activity">
    <reaction evidence="10">
        <text>adenosine + phosphate = alpha-D-ribose 1-phosphate + adenine</text>
        <dbReference type="Rhea" id="RHEA:27642"/>
        <dbReference type="ChEBI" id="CHEBI:16335"/>
        <dbReference type="ChEBI" id="CHEBI:16708"/>
        <dbReference type="ChEBI" id="CHEBI:43474"/>
        <dbReference type="ChEBI" id="CHEBI:57720"/>
        <dbReference type="EC" id="2.4.2.1"/>
    </reaction>
    <physiologicalReaction direction="left-to-right" evidence="10">
        <dbReference type="Rhea" id="RHEA:27643"/>
    </physiologicalReaction>
</comment>
<comment type="similarity">
    <text evidence="3">Belongs to the purine nucleoside phosphorylase YfiH/LACC1 family.</text>
</comment>
<keyword evidence="8" id="KW-0186">Copper</keyword>
<keyword evidence="4" id="KW-0808">Transferase</keyword>
<dbReference type="CDD" id="cd16833">
    <property type="entry name" value="YfiH"/>
    <property type="match status" value="1"/>
</dbReference>
<organism evidence="12 13">
    <name type="scientific">Cellulosimicrobium arenosum</name>
    <dbReference type="NCBI Taxonomy" id="2708133"/>
    <lineage>
        <taxon>Bacteria</taxon>
        <taxon>Bacillati</taxon>
        <taxon>Actinomycetota</taxon>
        <taxon>Actinomycetes</taxon>
        <taxon>Micrococcales</taxon>
        <taxon>Promicromonosporaceae</taxon>
        <taxon>Cellulosimicrobium</taxon>
    </lineage>
</organism>
<name>A0A927GA81_9MICO</name>
<comment type="function">
    <text evidence="2">Purine nucleoside enzyme that catalyzes the phosphorolysis of adenosine and inosine nucleosides, yielding D-ribose 1-phosphate and the respective free bases, adenine and hypoxanthine. Also catalyzes the phosphorolysis of S-methyl-5'-thioadenosine into adenine and S-methyl-5-thio-alpha-D-ribose 1-phosphate. Also has adenosine deaminase activity.</text>
</comment>
<reference evidence="12" key="2">
    <citation type="submission" date="2020-09" db="EMBL/GenBank/DDBJ databases">
        <authorList>
            <person name="Yu Y."/>
        </authorList>
    </citation>
    <scope>NUCLEOTIDE SEQUENCE</scope>
    <source>
        <strain evidence="12">KCTC 49039</strain>
    </source>
</reference>
<dbReference type="InterPro" id="IPR038371">
    <property type="entry name" value="Cu_polyphenol_OxRdtase_sf"/>
</dbReference>
<evidence type="ECO:0000256" key="8">
    <source>
        <dbReference type="ARBA" id="ARBA00023008"/>
    </source>
</evidence>
<evidence type="ECO:0000313" key="13">
    <source>
        <dbReference type="Proteomes" id="UP000610846"/>
    </source>
</evidence>
<evidence type="ECO:0000256" key="1">
    <source>
        <dbReference type="ARBA" id="ARBA00000553"/>
    </source>
</evidence>
<sequence>MLEVDLGPGIRAGFTTRHGGISPSPWESLNLGLGVGDDPARVRSNRARVADLVGVPVLFGTQVHGTHALTVSGPGEPSAGVGQGVPGAAGTGARLPPDSVGEADALVAAATGAVGVLVADCVPVLLADPTSRVVAAVHAGRRGLVHGVVGTALRAMALAGARLDRVRAVVGPCACGTCYEVPATMRDDVAAGRPTTRSTTTWGTAALDLPAGVEADLVSGGVQHVTRVRACTIEDDRFYSHRRATRGGLRSGRFAGVVALTD</sequence>
<dbReference type="AlphaFoldDB" id="A0A927GA81"/>
<comment type="caution">
    <text evidence="12">The sequence shown here is derived from an EMBL/GenBank/DDBJ whole genome shotgun (WGS) entry which is preliminary data.</text>
</comment>
<evidence type="ECO:0000256" key="2">
    <source>
        <dbReference type="ARBA" id="ARBA00003215"/>
    </source>
</evidence>
<evidence type="ECO:0000256" key="11">
    <source>
        <dbReference type="ARBA" id="ARBA00049893"/>
    </source>
</evidence>
<dbReference type="GO" id="GO:0017061">
    <property type="term" value="F:S-methyl-5-thioadenosine phosphorylase activity"/>
    <property type="evidence" value="ECO:0007669"/>
    <property type="project" value="UniProtKB-EC"/>
</dbReference>
<comment type="catalytic activity">
    <reaction evidence="9">
        <text>adenosine + H2O + H(+) = inosine + NH4(+)</text>
        <dbReference type="Rhea" id="RHEA:24408"/>
        <dbReference type="ChEBI" id="CHEBI:15377"/>
        <dbReference type="ChEBI" id="CHEBI:15378"/>
        <dbReference type="ChEBI" id="CHEBI:16335"/>
        <dbReference type="ChEBI" id="CHEBI:17596"/>
        <dbReference type="ChEBI" id="CHEBI:28938"/>
        <dbReference type="EC" id="3.5.4.4"/>
    </reaction>
    <physiologicalReaction direction="left-to-right" evidence="9">
        <dbReference type="Rhea" id="RHEA:24409"/>
    </physiologicalReaction>
</comment>
<keyword evidence="6" id="KW-0378">Hydrolase</keyword>
<dbReference type="InterPro" id="IPR011324">
    <property type="entry name" value="Cytotoxic_necrot_fac-like_cat"/>
</dbReference>
<keyword evidence="13" id="KW-1185">Reference proteome</keyword>
<dbReference type="GO" id="GO:0016787">
    <property type="term" value="F:hydrolase activity"/>
    <property type="evidence" value="ECO:0007669"/>
    <property type="project" value="UniProtKB-KW"/>
</dbReference>
<dbReference type="GO" id="GO:0005507">
    <property type="term" value="F:copper ion binding"/>
    <property type="evidence" value="ECO:0007669"/>
    <property type="project" value="TreeGrafter"/>
</dbReference>
<evidence type="ECO:0000256" key="6">
    <source>
        <dbReference type="ARBA" id="ARBA00022801"/>
    </source>
</evidence>
<dbReference type="Gene3D" id="3.60.140.10">
    <property type="entry name" value="CNF1/YfiH-like putative cysteine hydrolases"/>
    <property type="match status" value="1"/>
</dbReference>